<dbReference type="CDD" id="cd03010">
    <property type="entry name" value="TlpA_like_DsbE"/>
    <property type="match status" value="1"/>
</dbReference>
<evidence type="ECO:0000256" key="3">
    <source>
        <dbReference type="ARBA" id="ARBA00022748"/>
    </source>
</evidence>
<sequence>MNRRVLLFIPLILFVGLFILFNWGMDQDLTQLELARKDKPVPAFRLPDLIDPAVMHTEQELKGKVTLLNVWATWCPTCRVEHPYLLRIRETGLVRLVGLDYKDDRGAALKWLRDLGDPYDLHLFDEEGRFGLDLGVYGAPETYLIDAQGIVRYRHVGAVDDKVWQTILLPKVRQYSQENGS</sequence>
<evidence type="ECO:0000256" key="4">
    <source>
        <dbReference type="ARBA" id="ARBA00023157"/>
    </source>
</evidence>
<keyword evidence="6" id="KW-0472">Membrane</keyword>
<dbReference type="AlphaFoldDB" id="A0AB39UXX2"/>
<dbReference type="Gene3D" id="3.40.30.10">
    <property type="entry name" value="Glutaredoxin"/>
    <property type="match status" value="1"/>
</dbReference>
<dbReference type="InterPro" id="IPR017937">
    <property type="entry name" value="Thioredoxin_CS"/>
</dbReference>
<evidence type="ECO:0000259" key="7">
    <source>
        <dbReference type="PROSITE" id="PS51352"/>
    </source>
</evidence>
<dbReference type="InterPro" id="IPR013740">
    <property type="entry name" value="Redoxin"/>
</dbReference>
<evidence type="ECO:0000256" key="1">
    <source>
        <dbReference type="ARBA" id="ARBA00004383"/>
    </source>
</evidence>
<proteinExistence type="inferred from homology"/>
<evidence type="ECO:0000256" key="5">
    <source>
        <dbReference type="ARBA" id="ARBA00023284"/>
    </source>
</evidence>
<dbReference type="RefSeq" id="WP_369601775.1">
    <property type="nucleotide sequence ID" value="NZ_CP154858.1"/>
</dbReference>
<evidence type="ECO:0000256" key="2">
    <source>
        <dbReference type="ARBA" id="ARBA00007758"/>
    </source>
</evidence>
<dbReference type="Pfam" id="PF08534">
    <property type="entry name" value="Redoxin"/>
    <property type="match status" value="1"/>
</dbReference>
<keyword evidence="5" id="KW-0676">Redox-active center</keyword>
<dbReference type="GO" id="GO:0030288">
    <property type="term" value="C:outer membrane-bounded periplasmic space"/>
    <property type="evidence" value="ECO:0007669"/>
    <property type="project" value="InterPro"/>
</dbReference>
<dbReference type="PROSITE" id="PS00194">
    <property type="entry name" value="THIOREDOXIN_1"/>
    <property type="match status" value="1"/>
</dbReference>
<dbReference type="InterPro" id="IPR036249">
    <property type="entry name" value="Thioredoxin-like_sf"/>
</dbReference>
<dbReference type="PANTHER" id="PTHR42852">
    <property type="entry name" value="THIOL:DISULFIDE INTERCHANGE PROTEIN DSBE"/>
    <property type="match status" value="1"/>
</dbReference>
<dbReference type="GO" id="GO:0015036">
    <property type="term" value="F:disulfide oxidoreductase activity"/>
    <property type="evidence" value="ECO:0007669"/>
    <property type="project" value="InterPro"/>
</dbReference>
<reference evidence="8" key="1">
    <citation type="submission" date="2024-05" db="EMBL/GenBank/DDBJ databases">
        <title>Genome sequencing of novel strain.</title>
        <authorList>
            <person name="Ganbat D."/>
            <person name="Ganbat S."/>
            <person name="Lee S.-J."/>
        </authorList>
    </citation>
    <scope>NUCLEOTIDE SEQUENCE</scope>
    <source>
        <strain evidence="8">SMD15-11</strain>
    </source>
</reference>
<dbReference type="SUPFAM" id="SSF52833">
    <property type="entry name" value="Thioredoxin-like"/>
    <property type="match status" value="1"/>
</dbReference>
<keyword evidence="4" id="KW-1015">Disulfide bond</keyword>
<keyword evidence="6" id="KW-0812">Transmembrane</keyword>
<dbReference type="KEGG" id="tcd:AAIA72_01950"/>
<dbReference type="InterPro" id="IPR013766">
    <property type="entry name" value="Thioredoxin_domain"/>
</dbReference>
<keyword evidence="6" id="KW-1133">Transmembrane helix</keyword>
<evidence type="ECO:0000256" key="6">
    <source>
        <dbReference type="SAM" id="Phobius"/>
    </source>
</evidence>
<gene>
    <name evidence="8" type="ORF">AAIA72_01950</name>
</gene>
<dbReference type="PROSITE" id="PS51352">
    <property type="entry name" value="THIOREDOXIN_2"/>
    <property type="match status" value="1"/>
</dbReference>
<organism evidence="8">
    <name type="scientific">Thermohahella caldifontis</name>
    <dbReference type="NCBI Taxonomy" id="3142973"/>
    <lineage>
        <taxon>Bacteria</taxon>
        <taxon>Pseudomonadati</taxon>
        <taxon>Pseudomonadota</taxon>
        <taxon>Gammaproteobacteria</taxon>
        <taxon>Oceanospirillales</taxon>
        <taxon>Hahellaceae</taxon>
        <taxon>Thermohahella</taxon>
    </lineage>
</organism>
<protein>
    <submittedName>
        <fullName evidence="8">DsbE family thiol:disulfide interchange protein</fullName>
    </submittedName>
</protein>
<feature type="transmembrane region" description="Helical" evidence="6">
    <location>
        <begin position="5"/>
        <end position="25"/>
    </location>
</feature>
<name>A0AB39UXX2_9GAMM</name>
<dbReference type="NCBIfam" id="TIGR00385">
    <property type="entry name" value="dsbE"/>
    <property type="match status" value="1"/>
</dbReference>
<dbReference type="PANTHER" id="PTHR42852:SF6">
    <property type="entry name" value="THIOL:DISULFIDE INTERCHANGE PROTEIN DSBE"/>
    <property type="match status" value="1"/>
</dbReference>
<comment type="similarity">
    <text evidence="2">Belongs to the thioredoxin family. DsbE subfamily.</text>
</comment>
<evidence type="ECO:0000313" key="8">
    <source>
        <dbReference type="EMBL" id="XDT72771.1"/>
    </source>
</evidence>
<dbReference type="InterPro" id="IPR050553">
    <property type="entry name" value="Thioredoxin_ResA/DsbE_sf"/>
</dbReference>
<dbReference type="EMBL" id="CP154858">
    <property type="protein sequence ID" value="XDT72771.1"/>
    <property type="molecule type" value="Genomic_DNA"/>
</dbReference>
<dbReference type="GO" id="GO:0005886">
    <property type="term" value="C:plasma membrane"/>
    <property type="evidence" value="ECO:0007669"/>
    <property type="project" value="UniProtKB-SubCell"/>
</dbReference>
<accession>A0AB39UXX2</accession>
<dbReference type="InterPro" id="IPR004799">
    <property type="entry name" value="Periplasmic_diS_OxRdtase_DsbE"/>
</dbReference>
<dbReference type="GO" id="GO:0017004">
    <property type="term" value="P:cytochrome complex assembly"/>
    <property type="evidence" value="ECO:0007669"/>
    <property type="project" value="UniProtKB-KW"/>
</dbReference>
<comment type="subcellular location">
    <subcellularLocation>
        <location evidence="1">Cell inner membrane</location>
        <topology evidence="1">Single-pass membrane protein</topology>
        <orientation evidence="1">Periplasmic side</orientation>
    </subcellularLocation>
</comment>
<keyword evidence="3" id="KW-0201">Cytochrome c-type biogenesis</keyword>
<feature type="domain" description="Thioredoxin" evidence="7">
    <location>
        <begin position="35"/>
        <end position="174"/>
    </location>
</feature>